<evidence type="ECO:0000313" key="3">
    <source>
        <dbReference type="Proteomes" id="UP000324091"/>
    </source>
</evidence>
<dbReference type="AlphaFoldDB" id="A0A5C6MM69"/>
<keyword evidence="3" id="KW-1185">Reference proteome</keyword>
<evidence type="ECO:0000256" key="1">
    <source>
        <dbReference type="SAM" id="MobiDB-lite"/>
    </source>
</evidence>
<gene>
    <name evidence="2" type="ORF">D4764_08G0002330</name>
</gene>
<organism evidence="2 3">
    <name type="scientific">Takifugu flavidus</name>
    <name type="common">sansaifugu</name>
    <dbReference type="NCBI Taxonomy" id="433684"/>
    <lineage>
        <taxon>Eukaryota</taxon>
        <taxon>Metazoa</taxon>
        <taxon>Chordata</taxon>
        <taxon>Craniata</taxon>
        <taxon>Vertebrata</taxon>
        <taxon>Euteleostomi</taxon>
        <taxon>Actinopterygii</taxon>
        <taxon>Neopterygii</taxon>
        <taxon>Teleostei</taxon>
        <taxon>Neoteleostei</taxon>
        <taxon>Acanthomorphata</taxon>
        <taxon>Eupercaria</taxon>
        <taxon>Tetraodontiformes</taxon>
        <taxon>Tetradontoidea</taxon>
        <taxon>Tetraodontidae</taxon>
        <taxon>Takifugu</taxon>
    </lineage>
</organism>
<dbReference type="Proteomes" id="UP000324091">
    <property type="component" value="Chromosome 8"/>
</dbReference>
<dbReference type="EMBL" id="RHFK02000021">
    <property type="protein sequence ID" value="TWW56246.1"/>
    <property type="molecule type" value="Genomic_DNA"/>
</dbReference>
<reference evidence="2 3" key="1">
    <citation type="submission" date="2019-04" db="EMBL/GenBank/DDBJ databases">
        <title>Chromosome genome assembly for Takifugu flavidus.</title>
        <authorList>
            <person name="Xiao S."/>
        </authorList>
    </citation>
    <scope>NUCLEOTIDE SEQUENCE [LARGE SCALE GENOMIC DNA]</scope>
    <source>
        <strain evidence="2">HTHZ2018</strain>
        <tissue evidence="2">Muscle</tissue>
    </source>
</reference>
<evidence type="ECO:0000313" key="2">
    <source>
        <dbReference type="EMBL" id="TWW56246.1"/>
    </source>
</evidence>
<protein>
    <submittedName>
        <fullName evidence="2">Uncharacterized protein</fullName>
    </submittedName>
</protein>
<comment type="caution">
    <text evidence="2">The sequence shown here is derived from an EMBL/GenBank/DDBJ whole genome shotgun (WGS) entry which is preliminary data.</text>
</comment>
<feature type="region of interest" description="Disordered" evidence="1">
    <location>
        <begin position="65"/>
        <end position="100"/>
    </location>
</feature>
<proteinExistence type="predicted"/>
<name>A0A5C6MM69_9TELE</name>
<sequence length="121" mass="14028">MRKRILIGLKRKLHYAICVISSWILKVIRRLCATPYGFPQLKTTDSTYYFSFSIEEHAQFVWPDSPAHRRPRNRQAAASDALKERERFGNQTPTGPEAAECRPLIIKMHEQQSVVSLMFPP</sequence>
<accession>A0A5C6MM69</accession>